<keyword evidence="2" id="KW-1185">Reference proteome</keyword>
<protein>
    <submittedName>
        <fullName evidence="1">Uncharacterized protein</fullName>
    </submittedName>
</protein>
<evidence type="ECO:0000313" key="2">
    <source>
        <dbReference type="Proteomes" id="UP000308092"/>
    </source>
</evidence>
<evidence type="ECO:0000313" key="1">
    <source>
        <dbReference type="EMBL" id="THC93597.1"/>
    </source>
</evidence>
<dbReference type="VEuPathDB" id="FungiDB:EYZ11_006912"/>
<dbReference type="Proteomes" id="UP000308092">
    <property type="component" value="Unassembled WGS sequence"/>
</dbReference>
<name>A0A4S3JGH9_9EURO</name>
<proteinExistence type="predicted"/>
<dbReference type="AlphaFoldDB" id="A0A4S3JGH9"/>
<organism evidence="1 2">
    <name type="scientific">Aspergillus tanneri</name>
    <dbReference type="NCBI Taxonomy" id="1220188"/>
    <lineage>
        <taxon>Eukaryota</taxon>
        <taxon>Fungi</taxon>
        <taxon>Dikarya</taxon>
        <taxon>Ascomycota</taxon>
        <taxon>Pezizomycotina</taxon>
        <taxon>Eurotiomycetes</taxon>
        <taxon>Eurotiomycetidae</taxon>
        <taxon>Eurotiales</taxon>
        <taxon>Aspergillaceae</taxon>
        <taxon>Aspergillus</taxon>
        <taxon>Aspergillus subgen. Circumdati</taxon>
    </lineage>
</organism>
<accession>A0A4S3JGH9</accession>
<reference evidence="1 2" key="1">
    <citation type="submission" date="2019-03" db="EMBL/GenBank/DDBJ databases">
        <title>The genome sequence of a newly discovered highly antifungal drug resistant Aspergillus species, Aspergillus tanneri NIH 1004.</title>
        <authorList>
            <person name="Mounaud S."/>
            <person name="Singh I."/>
            <person name="Joardar V."/>
            <person name="Pakala S."/>
            <person name="Pakala S."/>
            <person name="Venepally P."/>
            <person name="Hoover J."/>
            <person name="Nierman W."/>
            <person name="Chung J."/>
            <person name="Losada L."/>
        </authorList>
    </citation>
    <scope>NUCLEOTIDE SEQUENCE [LARGE SCALE GENOMIC DNA]</scope>
    <source>
        <strain evidence="1 2">NIH1004</strain>
    </source>
</reference>
<sequence>MGAKGQVISAWGAIMEATVGVLFNGSASSIKTQIFIILDQLIAGDGETPPLEGEETSTALQASITKVAFVFAISICRSASEVS</sequence>
<gene>
    <name evidence="1" type="ORF">EYZ11_006912</name>
</gene>
<comment type="caution">
    <text evidence="1">The sequence shown here is derived from an EMBL/GenBank/DDBJ whole genome shotgun (WGS) entry which is preliminary data.</text>
</comment>
<dbReference type="EMBL" id="SOSA01000255">
    <property type="protein sequence ID" value="THC93597.1"/>
    <property type="molecule type" value="Genomic_DNA"/>
</dbReference>